<protein>
    <recommendedName>
        <fullName evidence="5">Pecanex-like protein</fullName>
    </recommendedName>
</protein>
<evidence type="ECO:0000313" key="4">
    <source>
        <dbReference type="Proteomes" id="UP000735302"/>
    </source>
</evidence>
<evidence type="ECO:0000256" key="1">
    <source>
        <dbReference type="SAM" id="MobiDB-lite"/>
    </source>
</evidence>
<feature type="region of interest" description="Disordered" evidence="1">
    <location>
        <begin position="294"/>
        <end position="318"/>
    </location>
</feature>
<keyword evidence="2" id="KW-1133">Transmembrane helix</keyword>
<feature type="compositionally biased region" description="Basic and acidic residues" evidence="1">
    <location>
        <begin position="294"/>
        <end position="306"/>
    </location>
</feature>
<reference evidence="3 4" key="1">
    <citation type="journal article" date="2021" name="Elife">
        <title>Chloroplast acquisition without the gene transfer in kleptoplastic sea slugs, Plakobranchus ocellatus.</title>
        <authorList>
            <person name="Maeda T."/>
            <person name="Takahashi S."/>
            <person name="Yoshida T."/>
            <person name="Shimamura S."/>
            <person name="Takaki Y."/>
            <person name="Nagai Y."/>
            <person name="Toyoda A."/>
            <person name="Suzuki Y."/>
            <person name="Arimoto A."/>
            <person name="Ishii H."/>
            <person name="Satoh N."/>
            <person name="Nishiyama T."/>
            <person name="Hasebe M."/>
            <person name="Maruyama T."/>
            <person name="Minagawa J."/>
            <person name="Obokata J."/>
            <person name="Shigenobu S."/>
        </authorList>
    </citation>
    <scope>NUCLEOTIDE SEQUENCE [LARGE SCALE GENOMIC DNA]</scope>
</reference>
<organism evidence="3 4">
    <name type="scientific">Plakobranchus ocellatus</name>
    <dbReference type="NCBI Taxonomy" id="259542"/>
    <lineage>
        <taxon>Eukaryota</taxon>
        <taxon>Metazoa</taxon>
        <taxon>Spiralia</taxon>
        <taxon>Lophotrochozoa</taxon>
        <taxon>Mollusca</taxon>
        <taxon>Gastropoda</taxon>
        <taxon>Heterobranchia</taxon>
        <taxon>Euthyneura</taxon>
        <taxon>Panpulmonata</taxon>
        <taxon>Sacoglossa</taxon>
        <taxon>Placobranchoidea</taxon>
        <taxon>Plakobranchidae</taxon>
        <taxon>Plakobranchus</taxon>
    </lineage>
</organism>
<feature type="compositionally biased region" description="Low complexity" evidence="1">
    <location>
        <begin position="121"/>
        <end position="173"/>
    </location>
</feature>
<keyword evidence="4" id="KW-1185">Reference proteome</keyword>
<accession>A0AAV3YAL6</accession>
<feature type="transmembrane region" description="Helical" evidence="2">
    <location>
        <begin position="68"/>
        <end position="93"/>
    </location>
</feature>
<keyword evidence="2" id="KW-0472">Membrane</keyword>
<evidence type="ECO:0000256" key="2">
    <source>
        <dbReference type="SAM" id="Phobius"/>
    </source>
</evidence>
<keyword evidence="2" id="KW-0812">Transmembrane</keyword>
<dbReference type="AlphaFoldDB" id="A0AAV3YAL6"/>
<feature type="region of interest" description="Disordered" evidence="1">
    <location>
        <begin position="121"/>
        <end position="194"/>
    </location>
</feature>
<proteinExistence type="predicted"/>
<evidence type="ECO:0000313" key="3">
    <source>
        <dbReference type="EMBL" id="GFN79861.1"/>
    </source>
</evidence>
<dbReference type="EMBL" id="BLXT01000744">
    <property type="protein sequence ID" value="GFN79861.1"/>
    <property type="molecule type" value="Genomic_DNA"/>
</dbReference>
<gene>
    <name evidence="3" type="ORF">PoB_000636700</name>
</gene>
<feature type="transmembrane region" description="Helical" evidence="2">
    <location>
        <begin position="40"/>
        <end position="61"/>
    </location>
</feature>
<comment type="caution">
    <text evidence="3">The sequence shown here is derived from an EMBL/GenBank/DDBJ whole genome shotgun (WGS) entry which is preliminary data.</text>
</comment>
<sequence length="318" mass="34074">MGAFHSQEMSKGGGNVMILLNDHRDTAWTGLLSYLRQPIVYFYCALPLFAPSLILIIVPALDSRCSRTFLALGCFLFSLCVVSFITGVSLAFLNRGTLRSRKDLLQEEGKRKLVLVTSSSVGSSLSTPRTSSSALSAPSMNTSTSASSSNVSSRRSSRSRSSSASSAASSSGGSQRGNGKILSKSKTSLNKKAMRRKRGVKFAVERLPSLIEEDTMVRSSLSRGNSQATFVQESLPQSAGAANGRKSVGLALPVSKDNIEELKDYLTCIGLGGAARRETLPPAGTELNNCKRARSFDERDLNRGPSRETMMTGPLSSR</sequence>
<dbReference type="Proteomes" id="UP000735302">
    <property type="component" value="Unassembled WGS sequence"/>
</dbReference>
<name>A0AAV3YAL6_9GAST</name>
<evidence type="ECO:0008006" key="5">
    <source>
        <dbReference type="Google" id="ProtNLM"/>
    </source>
</evidence>